<comment type="similarity">
    <text evidence="1">Belongs to the peptidase S28 family.</text>
</comment>
<dbReference type="PANTHER" id="PTHR11010">
    <property type="entry name" value="PROTEASE S28 PRO-X CARBOXYPEPTIDASE-RELATED"/>
    <property type="match status" value="1"/>
</dbReference>
<dbReference type="Pfam" id="PF05577">
    <property type="entry name" value="Peptidase_S28"/>
    <property type="match status" value="1"/>
</dbReference>
<keyword evidence="3" id="KW-0732">Signal</keyword>
<dbReference type="GO" id="GO:0006508">
    <property type="term" value="P:proteolysis"/>
    <property type="evidence" value="ECO:0007669"/>
    <property type="project" value="UniProtKB-KW"/>
</dbReference>
<dbReference type="GO" id="GO:0008239">
    <property type="term" value="F:dipeptidyl-peptidase activity"/>
    <property type="evidence" value="ECO:0007669"/>
    <property type="project" value="TreeGrafter"/>
</dbReference>
<keyword evidence="4" id="KW-0378">Hydrolase</keyword>
<dbReference type="PANTHER" id="PTHR11010:SF11">
    <property type="entry name" value="THYMUS-SPECIFIC SERINE PROTEASE"/>
    <property type="match status" value="1"/>
</dbReference>
<dbReference type="GO" id="GO:0070008">
    <property type="term" value="F:serine-type exopeptidase activity"/>
    <property type="evidence" value="ECO:0007669"/>
    <property type="project" value="InterPro"/>
</dbReference>
<dbReference type="Proteomes" id="UP000785679">
    <property type="component" value="Unassembled WGS sequence"/>
</dbReference>
<comment type="caution">
    <text evidence="6">The sequence shown here is derived from an EMBL/GenBank/DDBJ whole genome shotgun (WGS) entry which is preliminary data.</text>
</comment>
<dbReference type="Gene3D" id="1.20.120.980">
    <property type="entry name" value="Serine carboxypeptidase S28, SKS domain"/>
    <property type="match status" value="1"/>
</dbReference>
<dbReference type="InterPro" id="IPR029058">
    <property type="entry name" value="AB_hydrolase_fold"/>
</dbReference>
<evidence type="ECO:0000313" key="7">
    <source>
        <dbReference type="Proteomes" id="UP000785679"/>
    </source>
</evidence>
<proteinExistence type="inferred from homology"/>
<organism evidence="6 7">
    <name type="scientific">Halteria grandinella</name>
    <dbReference type="NCBI Taxonomy" id="5974"/>
    <lineage>
        <taxon>Eukaryota</taxon>
        <taxon>Sar</taxon>
        <taxon>Alveolata</taxon>
        <taxon>Ciliophora</taxon>
        <taxon>Intramacronucleata</taxon>
        <taxon>Spirotrichea</taxon>
        <taxon>Stichotrichia</taxon>
        <taxon>Sporadotrichida</taxon>
        <taxon>Halteriidae</taxon>
        <taxon>Halteria</taxon>
    </lineage>
</organism>
<gene>
    <name evidence="6" type="ORF">FGO68_gene524</name>
</gene>
<keyword evidence="7" id="KW-1185">Reference proteome</keyword>
<dbReference type="SUPFAM" id="SSF53474">
    <property type="entry name" value="alpha/beta-Hydrolases"/>
    <property type="match status" value="1"/>
</dbReference>
<reference evidence="6" key="1">
    <citation type="submission" date="2019-06" db="EMBL/GenBank/DDBJ databases">
        <authorList>
            <person name="Zheng W."/>
        </authorList>
    </citation>
    <scope>NUCLEOTIDE SEQUENCE</scope>
    <source>
        <strain evidence="6">QDHG01</strain>
    </source>
</reference>
<keyword evidence="2" id="KW-0645">Protease</keyword>
<evidence type="ECO:0000256" key="5">
    <source>
        <dbReference type="ARBA" id="ARBA00023180"/>
    </source>
</evidence>
<keyword evidence="5" id="KW-0325">Glycoprotein</keyword>
<evidence type="ECO:0000256" key="1">
    <source>
        <dbReference type="ARBA" id="ARBA00011079"/>
    </source>
</evidence>
<evidence type="ECO:0000256" key="3">
    <source>
        <dbReference type="ARBA" id="ARBA00022729"/>
    </source>
</evidence>
<sequence>MAGTITASDVKKLKQYDLLEESSFAQGNFTQLLDHFNFKEKSTFAQRYWVNDKYWDNKTGPLFVYICGESTCRPPSERGYPFQVCQDLNCLFLVLEHRYYGASQPFPDWSVPNMKYLNSQQALADLDYFIKNQTVEIFNKYGTGVHKVLTIGGSYPGALSAWFRSQYPTTADAAWSSSGVIHAIMDYEMYDYDLYESALRSGASCPDVIKSVNDYVEKAINGTLPQEDKDYVYSVFGGKDLPNNDFMSFLADAVAGAVQYGGREKMCNIFNSIAFATPKQQVPVFNQWAIQGGGDISTYARSVLQNVTYDINKNQRQWMWQVCTEFGWFQVPNKVFPMRSELLGPQYWIDYCHEIFDPTIGPPNVDYYNQLYGGLDIQGSKIVFANAIEDPWQYAGMRHIHNYATQSQMEAVLINCQNCAHCVDLRTPLDSDHPTLTNAREKIRQTVTKWLTPSAEELRKAFEQTE</sequence>
<evidence type="ECO:0000256" key="4">
    <source>
        <dbReference type="ARBA" id="ARBA00022801"/>
    </source>
</evidence>
<dbReference type="Gene3D" id="3.40.50.1820">
    <property type="entry name" value="alpha/beta hydrolase"/>
    <property type="match status" value="1"/>
</dbReference>
<evidence type="ECO:0000313" key="6">
    <source>
        <dbReference type="EMBL" id="TNV79055.1"/>
    </source>
</evidence>
<dbReference type="InterPro" id="IPR042269">
    <property type="entry name" value="Ser_carbopepase_S28_SKS"/>
</dbReference>
<dbReference type="InterPro" id="IPR008758">
    <property type="entry name" value="Peptidase_S28"/>
</dbReference>
<accession>A0A8J8T250</accession>
<evidence type="ECO:0000256" key="2">
    <source>
        <dbReference type="ARBA" id="ARBA00022670"/>
    </source>
</evidence>
<name>A0A8J8T250_HALGN</name>
<dbReference type="OrthoDB" id="330834at2759"/>
<dbReference type="AlphaFoldDB" id="A0A8J8T250"/>
<protein>
    <submittedName>
        <fullName evidence="6">Uncharacterized protein</fullName>
    </submittedName>
</protein>
<dbReference type="EMBL" id="RRYP01009453">
    <property type="protein sequence ID" value="TNV79055.1"/>
    <property type="molecule type" value="Genomic_DNA"/>
</dbReference>